<gene>
    <name evidence="2" type="ORF">GCM10023153_30160</name>
</gene>
<evidence type="ECO:0000313" key="2">
    <source>
        <dbReference type="EMBL" id="GAA4401672.1"/>
    </source>
</evidence>
<dbReference type="EMBL" id="BAABFX010000043">
    <property type="protein sequence ID" value="GAA4401672.1"/>
    <property type="molecule type" value="Genomic_DNA"/>
</dbReference>
<evidence type="ECO:0000313" key="3">
    <source>
        <dbReference type="Proteomes" id="UP001500390"/>
    </source>
</evidence>
<feature type="compositionally biased region" description="Basic and acidic residues" evidence="1">
    <location>
        <begin position="39"/>
        <end position="51"/>
    </location>
</feature>
<sequence>MWCSSRCRNIAAVTRRGAREAAVQIRMIDVPRATKPRRERTPTREERDESAISRVARSSRLSRELLARLRIRRQRGELDSEVWDDITRMLDQFIPGYSPRTTPPAPPTPAASRPASAMTLPDLIQAIDRLSSGLETGRIYDRDFATLGPALERLGNAWVRRTSR</sequence>
<comment type="caution">
    <text evidence="2">The sequence shown here is derived from an EMBL/GenBank/DDBJ whole genome shotgun (WGS) entry which is preliminary data.</text>
</comment>
<reference evidence="3" key="1">
    <citation type="journal article" date="2019" name="Int. J. Syst. Evol. Microbiol.">
        <title>The Global Catalogue of Microorganisms (GCM) 10K type strain sequencing project: providing services to taxonomists for standard genome sequencing and annotation.</title>
        <authorList>
            <consortium name="The Broad Institute Genomics Platform"/>
            <consortium name="The Broad Institute Genome Sequencing Center for Infectious Disease"/>
            <person name="Wu L."/>
            <person name="Ma J."/>
        </authorList>
    </citation>
    <scope>NUCLEOTIDE SEQUENCE [LARGE SCALE GENOMIC DNA]</scope>
    <source>
        <strain evidence="3">JCM 17738</strain>
    </source>
</reference>
<evidence type="ECO:0000256" key="1">
    <source>
        <dbReference type="SAM" id="MobiDB-lite"/>
    </source>
</evidence>
<accession>A0ABP8K718</accession>
<organism evidence="2 3">
    <name type="scientific">Ornithinibacter aureus</name>
    <dbReference type="NCBI Taxonomy" id="622664"/>
    <lineage>
        <taxon>Bacteria</taxon>
        <taxon>Bacillati</taxon>
        <taxon>Actinomycetota</taxon>
        <taxon>Actinomycetes</taxon>
        <taxon>Micrococcales</taxon>
        <taxon>Intrasporangiaceae</taxon>
        <taxon>Ornithinibacter</taxon>
    </lineage>
</organism>
<dbReference type="Proteomes" id="UP001500390">
    <property type="component" value="Unassembled WGS sequence"/>
</dbReference>
<name>A0ABP8K718_9MICO</name>
<feature type="region of interest" description="Disordered" evidence="1">
    <location>
        <begin position="32"/>
        <end position="51"/>
    </location>
</feature>
<protein>
    <submittedName>
        <fullName evidence="2">Uncharacterized protein</fullName>
    </submittedName>
</protein>
<keyword evidence="3" id="KW-1185">Reference proteome</keyword>
<proteinExistence type="predicted"/>
<feature type="region of interest" description="Disordered" evidence="1">
    <location>
        <begin position="94"/>
        <end position="115"/>
    </location>
</feature>